<sequence length="215" mass="23815">MNRQSTPNEPLPLKDAVTQEVKKVNLKASELEHLMATQAAAFTEAVPDQQPSRKKAWYFASVAACFAFIMVSLLMVQTLFTTKDLSESIALEVVNYHIKQSPLDVKTESFTGIRQYFTKLDFVPQQSSLINKLTGPTSTMLGGRYCSIQGITAAQLRYQLNGDIITLYEVGYDAKHFGDIPNIDLGESPKTLMSKGLVVSMWVEMGLLMVSVAQP</sequence>
<dbReference type="Proteomes" id="UP001528823">
    <property type="component" value="Unassembled WGS sequence"/>
</dbReference>
<feature type="transmembrane region" description="Helical" evidence="1">
    <location>
        <begin position="56"/>
        <end position="76"/>
    </location>
</feature>
<keyword evidence="1" id="KW-1133">Transmembrane helix</keyword>
<reference evidence="2 3" key="1">
    <citation type="submission" date="2022-11" db="EMBL/GenBank/DDBJ databases">
        <title>Spartinivicinus poritis sp. nov., isolated from scleractinian coral Porites lutea.</title>
        <authorList>
            <person name="Zhang G."/>
            <person name="Cai L."/>
            <person name="Wei Q."/>
        </authorList>
    </citation>
    <scope>NUCLEOTIDE SEQUENCE [LARGE SCALE GENOMIC DNA]</scope>
    <source>
        <strain evidence="2 3">A2-2</strain>
    </source>
</reference>
<evidence type="ECO:0000256" key="1">
    <source>
        <dbReference type="SAM" id="Phobius"/>
    </source>
</evidence>
<keyword evidence="1" id="KW-0472">Membrane</keyword>
<dbReference type="EMBL" id="JAPMOU010000082">
    <property type="protein sequence ID" value="MDE1465750.1"/>
    <property type="molecule type" value="Genomic_DNA"/>
</dbReference>
<keyword evidence="1" id="KW-0812">Transmembrane</keyword>
<accession>A0ABT5UHR3</accession>
<dbReference type="RefSeq" id="WP_274692054.1">
    <property type="nucleotide sequence ID" value="NZ_JAPMOU010000082.1"/>
</dbReference>
<name>A0ABT5UHR3_9GAMM</name>
<organism evidence="2 3">
    <name type="scientific">Spartinivicinus poritis</name>
    <dbReference type="NCBI Taxonomy" id="2994640"/>
    <lineage>
        <taxon>Bacteria</taxon>
        <taxon>Pseudomonadati</taxon>
        <taxon>Pseudomonadota</taxon>
        <taxon>Gammaproteobacteria</taxon>
        <taxon>Oceanospirillales</taxon>
        <taxon>Zooshikellaceae</taxon>
        <taxon>Spartinivicinus</taxon>
    </lineage>
</organism>
<evidence type="ECO:0000313" key="2">
    <source>
        <dbReference type="EMBL" id="MDE1465750.1"/>
    </source>
</evidence>
<keyword evidence="3" id="KW-1185">Reference proteome</keyword>
<gene>
    <name evidence="2" type="ORF">ORQ98_27680</name>
</gene>
<evidence type="ECO:0000313" key="3">
    <source>
        <dbReference type="Proteomes" id="UP001528823"/>
    </source>
</evidence>
<comment type="caution">
    <text evidence="2">The sequence shown here is derived from an EMBL/GenBank/DDBJ whole genome shotgun (WGS) entry which is preliminary data.</text>
</comment>
<proteinExistence type="predicted"/>
<protein>
    <submittedName>
        <fullName evidence="2">Uncharacterized protein</fullName>
    </submittedName>
</protein>